<name>A0A4S8JRL6_MUSBA</name>
<feature type="signal peptide" evidence="1">
    <location>
        <begin position="1"/>
        <end position="22"/>
    </location>
</feature>
<sequence>MDLLSLGSLCVSCFLQVHSIYASRIKEVQVEQCVLEIECLTKQNFCWKDKPQDVLASMTLLLTLEVPQESEVRVDKHLQVHHMIMGVGDRAQHENSLKMCLFRINLQHLLGI</sequence>
<organism evidence="2 3">
    <name type="scientific">Musa balbisiana</name>
    <name type="common">Banana</name>
    <dbReference type="NCBI Taxonomy" id="52838"/>
    <lineage>
        <taxon>Eukaryota</taxon>
        <taxon>Viridiplantae</taxon>
        <taxon>Streptophyta</taxon>
        <taxon>Embryophyta</taxon>
        <taxon>Tracheophyta</taxon>
        <taxon>Spermatophyta</taxon>
        <taxon>Magnoliopsida</taxon>
        <taxon>Liliopsida</taxon>
        <taxon>Zingiberales</taxon>
        <taxon>Musaceae</taxon>
        <taxon>Musa</taxon>
    </lineage>
</organism>
<reference evidence="2 3" key="1">
    <citation type="journal article" date="2019" name="Nat. Plants">
        <title>Genome sequencing of Musa balbisiana reveals subgenome evolution and function divergence in polyploid bananas.</title>
        <authorList>
            <person name="Yao X."/>
        </authorList>
    </citation>
    <scope>NUCLEOTIDE SEQUENCE [LARGE SCALE GENOMIC DNA]</scope>
    <source>
        <strain evidence="3">cv. DH-PKW</strain>
        <tissue evidence="2">Leaves</tissue>
    </source>
</reference>
<keyword evidence="3" id="KW-1185">Reference proteome</keyword>
<feature type="chain" id="PRO_5020511991" evidence="1">
    <location>
        <begin position="23"/>
        <end position="112"/>
    </location>
</feature>
<evidence type="ECO:0000313" key="3">
    <source>
        <dbReference type="Proteomes" id="UP000317650"/>
    </source>
</evidence>
<dbReference type="EMBL" id="PYDT01000004">
    <property type="protein sequence ID" value="THU64724.1"/>
    <property type="molecule type" value="Genomic_DNA"/>
</dbReference>
<gene>
    <name evidence="2" type="ORF">C4D60_Mb01t29450</name>
</gene>
<keyword evidence="1" id="KW-0732">Signal</keyword>
<dbReference type="AlphaFoldDB" id="A0A4S8JRL6"/>
<evidence type="ECO:0000313" key="2">
    <source>
        <dbReference type="EMBL" id="THU64724.1"/>
    </source>
</evidence>
<evidence type="ECO:0000256" key="1">
    <source>
        <dbReference type="SAM" id="SignalP"/>
    </source>
</evidence>
<comment type="caution">
    <text evidence="2">The sequence shown here is derived from an EMBL/GenBank/DDBJ whole genome shotgun (WGS) entry which is preliminary data.</text>
</comment>
<accession>A0A4S8JRL6</accession>
<dbReference type="Proteomes" id="UP000317650">
    <property type="component" value="Chromosome 1"/>
</dbReference>
<proteinExistence type="predicted"/>
<protein>
    <submittedName>
        <fullName evidence="2">Uncharacterized protein</fullName>
    </submittedName>
</protein>